<feature type="region of interest" description="Disordered" evidence="1">
    <location>
        <begin position="131"/>
        <end position="150"/>
    </location>
</feature>
<dbReference type="STRING" id="7395.A0A1A9UV16"/>
<evidence type="ECO:0000313" key="3">
    <source>
        <dbReference type="Proteomes" id="UP000078200"/>
    </source>
</evidence>
<dbReference type="AlphaFoldDB" id="A0A1A9UV16"/>
<proteinExistence type="predicted"/>
<dbReference type="Proteomes" id="UP000078200">
    <property type="component" value="Unassembled WGS sequence"/>
</dbReference>
<accession>A0A1A9UV16</accession>
<name>A0A1A9UV16_GLOAU</name>
<organism evidence="2 3">
    <name type="scientific">Glossina austeni</name>
    <name type="common">Savannah tsetse fly</name>
    <dbReference type="NCBI Taxonomy" id="7395"/>
    <lineage>
        <taxon>Eukaryota</taxon>
        <taxon>Metazoa</taxon>
        <taxon>Ecdysozoa</taxon>
        <taxon>Arthropoda</taxon>
        <taxon>Hexapoda</taxon>
        <taxon>Insecta</taxon>
        <taxon>Pterygota</taxon>
        <taxon>Neoptera</taxon>
        <taxon>Endopterygota</taxon>
        <taxon>Diptera</taxon>
        <taxon>Brachycera</taxon>
        <taxon>Muscomorpha</taxon>
        <taxon>Hippoboscoidea</taxon>
        <taxon>Glossinidae</taxon>
        <taxon>Glossina</taxon>
    </lineage>
</organism>
<dbReference type="InterPro" id="IPR013783">
    <property type="entry name" value="Ig-like_fold"/>
</dbReference>
<sequence>MIVSVVSPTHLLEAHKHLGYAVYLNWFPFKTRANAFTTVKIFQTITITWKTFTSLRYLAHTFTMVALLEGASKRFFTDFLQDLPTPGTGGPTFDTTVSSNITGLVGKTVKLTCRVKNLGNRTIVLFDKPHKTESQKSAHRQRYGSSLTHI</sequence>
<dbReference type="EnsemblMetazoa" id="GAUT016536-RA">
    <property type="protein sequence ID" value="GAUT016536-PA"/>
    <property type="gene ID" value="GAUT016536"/>
</dbReference>
<keyword evidence="3" id="KW-1185">Reference proteome</keyword>
<evidence type="ECO:0008006" key="4">
    <source>
        <dbReference type="Google" id="ProtNLM"/>
    </source>
</evidence>
<evidence type="ECO:0000256" key="1">
    <source>
        <dbReference type="SAM" id="MobiDB-lite"/>
    </source>
</evidence>
<dbReference type="Gene3D" id="2.60.40.10">
    <property type="entry name" value="Immunoglobulins"/>
    <property type="match status" value="1"/>
</dbReference>
<evidence type="ECO:0000313" key="2">
    <source>
        <dbReference type="EnsemblMetazoa" id="GAUT016536-PA"/>
    </source>
</evidence>
<reference evidence="2" key="1">
    <citation type="submission" date="2020-05" db="UniProtKB">
        <authorList>
            <consortium name="EnsemblMetazoa"/>
        </authorList>
    </citation>
    <scope>IDENTIFICATION</scope>
    <source>
        <strain evidence="2">TTRI</strain>
    </source>
</reference>
<protein>
    <recommendedName>
        <fullName evidence="4">Ig-like domain-containing protein</fullName>
    </recommendedName>
</protein>
<dbReference type="VEuPathDB" id="VectorBase:GAUT016536"/>